<reference evidence="4" key="2">
    <citation type="journal article" date="2022" name="Elife">
        <title>Obligate sexual reproduction of a homothallic fungus closely related to the Cryptococcus pathogenic species complex.</title>
        <authorList>
            <person name="Passer A.R."/>
            <person name="Clancey S.A."/>
            <person name="Shea T."/>
            <person name="David-Palma M."/>
            <person name="Averette A.F."/>
            <person name="Boekhout T."/>
            <person name="Porcel B.M."/>
            <person name="Nowrousian M."/>
            <person name="Cuomo C.A."/>
            <person name="Sun S."/>
            <person name="Heitman J."/>
            <person name="Coelho M.A."/>
        </authorList>
    </citation>
    <scope>NUCLEOTIDE SEQUENCE</scope>
    <source>
        <strain evidence="4">CBS 7841</strain>
    </source>
</reference>
<organism evidence="4 5">
    <name type="scientific">Cryptococcus depauperatus CBS 7841</name>
    <dbReference type="NCBI Taxonomy" id="1295531"/>
    <lineage>
        <taxon>Eukaryota</taxon>
        <taxon>Fungi</taxon>
        <taxon>Dikarya</taxon>
        <taxon>Basidiomycota</taxon>
        <taxon>Agaricomycotina</taxon>
        <taxon>Tremellomycetes</taxon>
        <taxon>Tremellales</taxon>
        <taxon>Cryptococcaceae</taxon>
        <taxon>Cryptococcus</taxon>
    </lineage>
</organism>
<dbReference type="InterPro" id="IPR008936">
    <property type="entry name" value="Rho_GTPase_activation_prot"/>
</dbReference>
<evidence type="ECO:0000313" key="4">
    <source>
        <dbReference type="EMBL" id="WVN86357.1"/>
    </source>
</evidence>
<dbReference type="GeneID" id="91085733"/>
<dbReference type="RefSeq" id="XP_066067057.1">
    <property type="nucleotide sequence ID" value="XM_066210960.1"/>
</dbReference>
<dbReference type="AlphaFoldDB" id="A0AAJ8M091"/>
<dbReference type="EMBL" id="CP143785">
    <property type="protein sequence ID" value="WVN86357.1"/>
    <property type="molecule type" value="Genomic_DNA"/>
</dbReference>
<dbReference type="GO" id="GO:0005096">
    <property type="term" value="F:GTPase activator activity"/>
    <property type="evidence" value="ECO:0007669"/>
    <property type="project" value="UniProtKB-KW"/>
</dbReference>
<proteinExistence type="predicted"/>
<gene>
    <name evidence="4" type="ORF">L203_101520</name>
</gene>
<feature type="region of interest" description="Disordered" evidence="2">
    <location>
        <begin position="298"/>
        <end position="441"/>
    </location>
</feature>
<dbReference type="InterPro" id="IPR051025">
    <property type="entry name" value="RhoGAP"/>
</dbReference>
<dbReference type="GO" id="GO:0007165">
    <property type="term" value="P:signal transduction"/>
    <property type="evidence" value="ECO:0007669"/>
    <property type="project" value="InterPro"/>
</dbReference>
<dbReference type="GO" id="GO:0060237">
    <property type="term" value="P:regulation of fungal-type cell wall organization"/>
    <property type="evidence" value="ECO:0007669"/>
    <property type="project" value="TreeGrafter"/>
</dbReference>
<name>A0AAJ8M091_9TREE</name>
<dbReference type="Pfam" id="PF00620">
    <property type="entry name" value="RhoGAP"/>
    <property type="match status" value="1"/>
</dbReference>
<reference evidence="4" key="3">
    <citation type="submission" date="2024-01" db="EMBL/GenBank/DDBJ databases">
        <authorList>
            <person name="Coelho M.A."/>
            <person name="David-Palma M."/>
            <person name="Shea T."/>
            <person name="Sun S."/>
            <person name="Cuomo C.A."/>
            <person name="Heitman J."/>
        </authorList>
    </citation>
    <scope>NUCLEOTIDE SEQUENCE</scope>
    <source>
        <strain evidence="4">CBS 7841</strain>
    </source>
</reference>
<evidence type="ECO:0000313" key="5">
    <source>
        <dbReference type="Proteomes" id="UP000094043"/>
    </source>
</evidence>
<reference evidence="4" key="1">
    <citation type="submission" date="2016-06" db="EMBL/GenBank/DDBJ databases">
        <authorList>
            <person name="Cuomo C."/>
            <person name="Litvintseva A."/>
            <person name="Heitman J."/>
            <person name="Chen Y."/>
            <person name="Sun S."/>
            <person name="Springer D."/>
            <person name="Dromer F."/>
            <person name="Young S."/>
            <person name="Zeng Q."/>
            <person name="Chapman S."/>
            <person name="Gujja S."/>
            <person name="Saif S."/>
            <person name="Birren B."/>
        </authorList>
    </citation>
    <scope>NUCLEOTIDE SEQUENCE</scope>
    <source>
        <strain evidence="4">CBS 7841</strain>
    </source>
</reference>
<keyword evidence="1" id="KW-0343">GTPase activation</keyword>
<dbReference type="SUPFAM" id="SSF48350">
    <property type="entry name" value="GTPase activation domain, GAP"/>
    <property type="match status" value="1"/>
</dbReference>
<keyword evidence="5" id="KW-1185">Reference proteome</keyword>
<evidence type="ECO:0000256" key="2">
    <source>
        <dbReference type="SAM" id="MobiDB-lite"/>
    </source>
</evidence>
<evidence type="ECO:0000256" key="1">
    <source>
        <dbReference type="ARBA" id="ARBA00022468"/>
    </source>
</evidence>
<sequence length="462" mass="51771">MVSTRPPPNPARGRVAYPTAANYIPGDANASPVYLGAPLPMKKTSSRDSDKERAQGLKTWWKSFRERETVSHRQPLHSQGVFGVPLQVSIVYASVQVTIKDEENGVVPTAIGKCGLFLKERATTVEGTFRVSGSAKRMRELQLLFDTGPDVHVNFNELPYTTHDVATIFRRFLCQMPEPIVPFIHYKAFRLVMEKIHSLESSVEQAVSEYKHLINSLPEHNRFLLLYVLDLLGLFARRSDQNLMTDANLALIFQPGILAHPTHSMQPSENVLSQQVLEFLIQNDHHILKDMRLPRIKKNKNITREKTKQKMRKSPIPPLVRADTDLMPPSDSDDDMPAEGYYVFESSFGQTSQTRRKEPTSLNVHLGKTSAPAPQSPVIRNPVKPQQKMLEPSDSDEDAPSGGYEIRTCDFEGTRSKLLTNNDRRGGEKGTGLARRKTLPARAGAGLGLRIPRIGRVSREAP</sequence>
<dbReference type="Proteomes" id="UP000094043">
    <property type="component" value="Chromosome 2"/>
</dbReference>
<accession>A0AAJ8M091</accession>
<dbReference type="PANTHER" id="PTHR15228:SF25">
    <property type="entry name" value="F-BAR DOMAIN-CONTAINING PROTEIN"/>
    <property type="match status" value="1"/>
</dbReference>
<evidence type="ECO:0000259" key="3">
    <source>
        <dbReference type="PROSITE" id="PS50238"/>
    </source>
</evidence>
<dbReference type="Gene3D" id="1.10.555.10">
    <property type="entry name" value="Rho GTPase activation protein"/>
    <property type="match status" value="1"/>
</dbReference>
<dbReference type="GO" id="GO:0005938">
    <property type="term" value="C:cell cortex"/>
    <property type="evidence" value="ECO:0007669"/>
    <property type="project" value="TreeGrafter"/>
</dbReference>
<protein>
    <recommendedName>
        <fullName evidence="3">Rho-GAP domain-containing protein</fullName>
    </recommendedName>
</protein>
<dbReference type="InterPro" id="IPR000198">
    <property type="entry name" value="RhoGAP_dom"/>
</dbReference>
<dbReference type="PROSITE" id="PS50238">
    <property type="entry name" value="RHOGAP"/>
    <property type="match status" value="1"/>
</dbReference>
<dbReference type="KEGG" id="cdep:91085733"/>
<dbReference type="SMART" id="SM00324">
    <property type="entry name" value="RhoGAP"/>
    <property type="match status" value="1"/>
</dbReference>
<feature type="domain" description="Rho-GAP" evidence="3">
    <location>
        <begin position="93"/>
        <end position="288"/>
    </location>
</feature>
<dbReference type="PANTHER" id="PTHR15228">
    <property type="entry name" value="SPERMATHECAL PHYSIOLOGY VARIANT"/>
    <property type="match status" value="1"/>
</dbReference>